<keyword evidence="3" id="KW-1185">Reference proteome</keyword>
<dbReference type="Gene3D" id="3.40.50.300">
    <property type="entry name" value="P-loop containing nucleotide triphosphate hydrolases"/>
    <property type="match status" value="1"/>
</dbReference>
<accession>A0A3M7M843</accession>
<gene>
    <name evidence="2" type="ORF">GMOD_00000757</name>
</gene>
<dbReference type="SUPFAM" id="SSF52540">
    <property type="entry name" value="P-loop containing nucleoside triphosphate hydrolases"/>
    <property type="match status" value="1"/>
</dbReference>
<dbReference type="Proteomes" id="UP000265663">
    <property type="component" value="Unassembled WGS sequence"/>
</dbReference>
<feature type="compositionally biased region" description="Acidic residues" evidence="1">
    <location>
        <begin position="91"/>
        <end position="120"/>
    </location>
</feature>
<dbReference type="InterPro" id="IPR027417">
    <property type="entry name" value="P-loop_NTPase"/>
</dbReference>
<dbReference type="OrthoDB" id="2316594at2759"/>
<evidence type="ECO:0000256" key="1">
    <source>
        <dbReference type="SAM" id="MobiDB-lite"/>
    </source>
</evidence>
<protein>
    <submittedName>
        <fullName evidence="2">p-loop containing nucleoside triphosphate hydrolase</fullName>
    </submittedName>
</protein>
<keyword evidence="2" id="KW-0378">Hydrolase</keyword>
<reference evidence="2 3" key="1">
    <citation type="journal article" date="2014" name="PLoS ONE">
        <title>De novo Genome Assembly of the Fungal Plant Pathogen Pyrenophora semeniperda.</title>
        <authorList>
            <person name="Soliai M.M."/>
            <person name="Meyer S.E."/>
            <person name="Udall J.A."/>
            <person name="Elzinga D.E."/>
            <person name="Hermansen R.A."/>
            <person name="Bodily P.M."/>
            <person name="Hart A.A."/>
            <person name="Coleman C.E."/>
        </authorList>
    </citation>
    <scope>NUCLEOTIDE SEQUENCE [LARGE SCALE GENOMIC DNA]</scope>
    <source>
        <strain evidence="2 3">CCB06</strain>
        <tissue evidence="2">Mycelium</tissue>
    </source>
</reference>
<evidence type="ECO:0000313" key="3">
    <source>
        <dbReference type="Proteomes" id="UP000265663"/>
    </source>
</evidence>
<name>A0A3M7M843_9PLEO</name>
<feature type="region of interest" description="Disordered" evidence="1">
    <location>
        <begin position="69"/>
        <end position="121"/>
    </location>
</feature>
<proteinExistence type="predicted"/>
<organism evidence="2 3">
    <name type="scientific">Pyrenophora seminiperda CCB06</name>
    <dbReference type="NCBI Taxonomy" id="1302712"/>
    <lineage>
        <taxon>Eukaryota</taxon>
        <taxon>Fungi</taxon>
        <taxon>Dikarya</taxon>
        <taxon>Ascomycota</taxon>
        <taxon>Pezizomycotina</taxon>
        <taxon>Dothideomycetes</taxon>
        <taxon>Pleosporomycetidae</taxon>
        <taxon>Pleosporales</taxon>
        <taxon>Pleosporineae</taxon>
        <taxon>Pleosporaceae</taxon>
        <taxon>Pyrenophora</taxon>
    </lineage>
</organism>
<dbReference type="AlphaFoldDB" id="A0A3M7M843"/>
<dbReference type="GO" id="GO:0016787">
    <property type="term" value="F:hydrolase activity"/>
    <property type="evidence" value="ECO:0007669"/>
    <property type="project" value="UniProtKB-KW"/>
</dbReference>
<evidence type="ECO:0000313" key="2">
    <source>
        <dbReference type="EMBL" id="RMZ70638.1"/>
    </source>
</evidence>
<dbReference type="EMBL" id="KE747824">
    <property type="protein sequence ID" value="RMZ70638.1"/>
    <property type="molecule type" value="Genomic_DNA"/>
</dbReference>
<sequence length="535" mass="58829">MAYEFELRRYQFLLKSHLKAGGDAWDIHKATAELSNAPLVWWQVKSRMECNGVKLKQYALMGCEVEENSNQDSELQHNSDDGEGGDTAYSCDDDEEHDATESDDSDESDSTISIDEDDTTEPVLLNTNAPWSAFLCGLQGSGKSHALSCILEGCLMTDRKIGKNPNPLAGIVFHYDPLNGNRVCEAAYLCSSIETRVLVSASNYQKLKHSYEEMAKGCGGRIQVQVLDLDSSQLNTERMKMLMAIGKESEQPLYMSVVVNILREMAIQSGGSGTFNYRDFTARIAKAGLTDGQLAPLKIRLDLLESYVDLPPRPTVSKNKKSQITLKEKQHTPRRGADQADFLLGKPGTLTIVDLTDPIIDADAACLMFDICLSIFISQTPCGTIIALDEAHKYMGGQTAAEAHFTERLLTTIREQRHQGARVVIATQEPSVDPRLLDLCNVAMVHRCNSPAWYAVLRQHLAALQGKKEEGEEVLEMIVKLRVGECLLFCPTAAVGVKKGVGEVVMLGAGFRKFRTRRRVTADGGGSCMAVPEGV</sequence>